<dbReference type="Proteomes" id="UP000264589">
    <property type="component" value="Unassembled WGS sequence"/>
</dbReference>
<dbReference type="PROSITE" id="PS51257">
    <property type="entry name" value="PROKAR_LIPOPROTEIN"/>
    <property type="match status" value="1"/>
</dbReference>
<evidence type="ECO:0000256" key="2">
    <source>
        <dbReference type="SAM" id="SignalP"/>
    </source>
</evidence>
<organism evidence="4 5">
    <name type="scientific">Parvularcula marina</name>
    <dbReference type="NCBI Taxonomy" id="2292771"/>
    <lineage>
        <taxon>Bacteria</taxon>
        <taxon>Pseudomonadati</taxon>
        <taxon>Pseudomonadota</taxon>
        <taxon>Alphaproteobacteria</taxon>
        <taxon>Parvularculales</taxon>
        <taxon>Parvularculaceae</taxon>
        <taxon>Parvularcula</taxon>
    </lineage>
</organism>
<evidence type="ECO:0000259" key="3">
    <source>
        <dbReference type="PROSITE" id="PS50222"/>
    </source>
</evidence>
<sequence>MFDRRILLVTAASLSLAACGDNASTEADFAENDVEDQKAPTEDMTAVEPAFVRADSIDIEDQLDGATSSEDLFEDDHPVMLAYVRDTDDVEELVNEKFEEADRDGNGELDDREYLTVAVALGQSYTEPTVPLVPMDETGDVTDETETAEADTEEAEAEPVSVEGWRVASHTEFRDAVAGENEAVERSELREALMARFEAADTDDSGALDEEEFEMFSFYARAVPSSV</sequence>
<gene>
    <name evidence="4" type="ORF">DX908_01900</name>
</gene>
<dbReference type="PROSITE" id="PS00018">
    <property type="entry name" value="EF_HAND_1"/>
    <property type="match status" value="2"/>
</dbReference>
<dbReference type="SUPFAM" id="SSF47473">
    <property type="entry name" value="EF-hand"/>
    <property type="match status" value="1"/>
</dbReference>
<dbReference type="InterPro" id="IPR002048">
    <property type="entry name" value="EF_hand_dom"/>
</dbReference>
<dbReference type="InterPro" id="IPR011992">
    <property type="entry name" value="EF-hand-dom_pair"/>
</dbReference>
<dbReference type="PROSITE" id="PS50222">
    <property type="entry name" value="EF_HAND_2"/>
    <property type="match status" value="1"/>
</dbReference>
<comment type="caution">
    <text evidence="4">The sequence shown here is derived from an EMBL/GenBank/DDBJ whole genome shotgun (WGS) entry which is preliminary data.</text>
</comment>
<reference evidence="4 5" key="1">
    <citation type="submission" date="2018-08" db="EMBL/GenBank/DDBJ databases">
        <title>Parvularcula sp. SM1705, isolated from surface water of the South Sea China.</title>
        <authorList>
            <person name="Sun L."/>
        </authorList>
    </citation>
    <scope>NUCLEOTIDE SEQUENCE [LARGE SCALE GENOMIC DNA]</scope>
    <source>
        <strain evidence="4 5">SM1705</strain>
    </source>
</reference>
<name>A0A371RFD9_9PROT</name>
<keyword evidence="2" id="KW-0732">Signal</keyword>
<evidence type="ECO:0000256" key="1">
    <source>
        <dbReference type="SAM" id="MobiDB-lite"/>
    </source>
</evidence>
<dbReference type="Pfam" id="PF13202">
    <property type="entry name" value="EF-hand_5"/>
    <property type="match status" value="2"/>
</dbReference>
<feature type="compositionally biased region" description="Acidic residues" evidence="1">
    <location>
        <begin position="137"/>
        <end position="157"/>
    </location>
</feature>
<dbReference type="RefSeq" id="WP_116390768.1">
    <property type="nucleotide sequence ID" value="NZ_QUQO01000001.1"/>
</dbReference>
<evidence type="ECO:0000313" key="5">
    <source>
        <dbReference type="Proteomes" id="UP000264589"/>
    </source>
</evidence>
<feature type="region of interest" description="Disordered" evidence="1">
    <location>
        <begin position="131"/>
        <end position="163"/>
    </location>
</feature>
<evidence type="ECO:0000313" key="4">
    <source>
        <dbReference type="EMBL" id="RFB04140.1"/>
    </source>
</evidence>
<dbReference type="SMART" id="SM00054">
    <property type="entry name" value="EFh"/>
    <property type="match status" value="2"/>
</dbReference>
<dbReference type="EMBL" id="QUQO01000001">
    <property type="protein sequence ID" value="RFB04140.1"/>
    <property type="molecule type" value="Genomic_DNA"/>
</dbReference>
<feature type="chain" id="PRO_5017044508" description="EF-hand domain-containing protein" evidence="2">
    <location>
        <begin position="24"/>
        <end position="227"/>
    </location>
</feature>
<feature type="signal peptide" evidence="2">
    <location>
        <begin position="1"/>
        <end position="23"/>
    </location>
</feature>
<protein>
    <recommendedName>
        <fullName evidence="3">EF-hand domain-containing protein</fullName>
    </recommendedName>
</protein>
<dbReference type="InterPro" id="IPR018247">
    <property type="entry name" value="EF_Hand_1_Ca_BS"/>
</dbReference>
<feature type="domain" description="EF-hand" evidence="3">
    <location>
        <begin position="89"/>
        <end position="124"/>
    </location>
</feature>
<dbReference type="InParanoid" id="A0A371RFD9"/>
<accession>A0A371RFD9</accession>
<proteinExistence type="predicted"/>
<keyword evidence="5" id="KW-1185">Reference proteome</keyword>
<dbReference type="AlphaFoldDB" id="A0A371RFD9"/>
<dbReference type="Gene3D" id="1.10.238.10">
    <property type="entry name" value="EF-hand"/>
    <property type="match status" value="1"/>
</dbReference>
<dbReference type="GO" id="GO:0005509">
    <property type="term" value="F:calcium ion binding"/>
    <property type="evidence" value="ECO:0007669"/>
    <property type="project" value="InterPro"/>
</dbReference>